<dbReference type="AlphaFoldDB" id="A0A3P6SD91"/>
<dbReference type="Proteomes" id="UP000271098">
    <property type="component" value="Unassembled WGS sequence"/>
</dbReference>
<dbReference type="GO" id="GO:0003723">
    <property type="term" value="F:RNA binding"/>
    <property type="evidence" value="ECO:0007669"/>
    <property type="project" value="InterPro"/>
</dbReference>
<dbReference type="EMBL" id="UYRT01028195">
    <property type="protein sequence ID" value="VDK67313.1"/>
    <property type="molecule type" value="Genomic_DNA"/>
</dbReference>
<evidence type="ECO:0000313" key="1">
    <source>
        <dbReference type="EMBL" id="VDK67313.1"/>
    </source>
</evidence>
<reference evidence="1 2" key="1">
    <citation type="submission" date="2018-11" db="EMBL/GenBank/DDBJ databases">
        <authorList>
            <consortium name="Pathogen Informatics"/>
        </authorList>
    </citation>
    <scope>NUCLEOTIDE SEQUENCE [LARGE SCALE GENOMIC DNA]</scope>
</reference>
<protein>
    <submittedName>
        <fullName evidence="1">Uncharacterized protein</fullName>
    </submittedName>
</protein>
<gene>
    <name evidence="1" type="ORF">GPUH_LOCUS9030</name>
</gene>
<dbReference type="Gene3D" id="3.30.1370.10">
    <property type="entry name" value="K Homology domain, type 1"/>
    <property type="match status" value="1"/>
</dbReference>
<dbReference type="OrthoDB" id="6777263at2759"/>
<sequence>MHVLVTAIGFSQEHCARKLANGVRCIKALLANPNDEYKRRQLVQLAIINGTYRYRGT</sequence>
<accession>A0A3P6SD91</accession>
<dbReference type="InterPro" id="IPR036612">
    <property type="entry name" value="KH_dom_type_1_sf"/>
</dbReference>
<keyword evidence="2" id="KW-1185">Reference proteome</keyword>
<organism evidence="1 2">
    <name type="scientific">Gongylonema pulchrum</name>
    <dbReference type="NCBI Taxonomy" id="637853"/>
    <lineage>
        <taxon>Eukaryota</taxon>
        <taxon>Metazoa</taxon>
        <taxon>Ecdysozoa</taxon>
        <taxon>Nematoda</taxon>
        <taxon>Chromadorea</taxon>
        <taxon>Rhabditida</taxon>
        <taxon>Spirurina</taxon>
        <taxon>Spiruromorpha</taxon>
        <taxon>Spiruroidea</taxon>
        <taxon>Gongylonematidae</taxon>
        <taxon>Gongylonema</taxon>
    </lineage>
</organism>
<evidence type="ECO:0000313" key="2">
    <source>
        <dbReference type="Proteomes" id="UP000271098"/>
    </source>
</evidence>
<proteinExistence type="predicted"/>
<name>A0A3P6SD91_9BILA</name>